<dbReference type="HAMAP" id="MF_01877">
    <property type="entry name" value="16SrRNA_methyltr_I"/>
    <property type="match status" value="1"/>
</dbReference>
<comment type="similarity">
    <text evidence="6">Belongs to the methyltransferase superfamily. RsmI family.</text>
</comment>
<sequence length="276" mass="31286">MSDYGILYLCPTPIGNLEDITIRALNILKNVDIIAAEDTRHTIKLLNHYNISKPLISYHEHNEKTRTDDIIQALKSKKSVALVSDAGMPLISDPGQELVNRAINEGIKVVPLPGPSAAFTALIASGMSTERFCFEGFLPENKKERRKKLDEIKSEKRTIILYESPHHLVKTLQDLLNSLGNRKITIARELTKVHEEFFRSTLEDAIQHFSGEVKGEFVLILDGNHESAEEKWNNLSIKDHINFYVSSGMSKMDAIKNVARDRNMPKSEVYRYAIDK</sequence>
<evidence type="ECO:0000256" key="2">
    <source>
        <dbReference type="ARBA" id="ARBA00022552"/>
    </source>
</evidence>
<keyword evidence="4 6" id="KW-0808">Transferase</keyword>
<evidence type="ECO:0000256" key="6">
    <source>
        <dbReference type="HAMAP-Rule" id="MF_01877"/>
    </source>
</evidence>
<evidence type="ECO:0000256" key="5">
    <source>
        <dbReference type="ARBA" id="ARBA00022691"/>
    </source>
</evidence>
<dbReference type="FunFam" id="3.30.950.10:FF:000002">
    <property type="entry name" value="Ribosomal RNA small subunit methyltransferase I"/>
    <property type="match status" value="1"/>
</dbReference>
<protein>
    <recommendedName>
        <fullName evidence="6">Ribosomal RNA small subunit methyltransferase I</fullName>
        <ecNumber evidence="6">2.1.1.198</ecNumber>
    </recommendedName>
    <alternativeName>
        <fullName evidence="6">16S rRNA 2'-O-ribose C1402 methyltransferase</fullName>
    </alternativeName>
    <alternativeName>
        <fullName evidence="6">rRNA (cytidine-2'-O-)-methyltransferase RsmI</fullName>
    </alternativeName>
</protein>
<dbReference type="NCBIfam" id="TIGR00096">
    <property type="entry name" value="16S rRNA (cytidine(1402)-2'-O)-methyltransferase"/>
    <property type="match status" value="1"/>
</dbReference>
<dbReference type="Proteomes" id="UP000184088">
    <property type="component" value="Unassembled WGS sequence"/>
</dbReference>
<comment type="catalytic activity">
    <reaction evidence="6">
        <text>cytidine(1402) in 16S rRNA + S-adenosyl-L-methionine = 2'-O-methylcytidine(1402) in 16S rRNA + S-adenosyl-L-homocysteine + H(+)</text>
        <dbReference type="Rhea" id="RHEA:42924"/>
        <dbReference type="Rhea" id="RHEA-COMP:10285"/>
        <dbReference type="Rhea" id="RHEA-COMP:10286"/>
        <dbReference type="ChEBI" id="CHEBI:15378"/>
        <dbReference type="ChEBI" id="CHEBI:57856"/>
        <dbReference type="ChEBI" id="CHEBI:59789"/>
        <dbReference type="ChEBI" id="CHEBI:74495"/>
        <dbReference type="ChEBI" id="CHEBI:82748"/>
        <dbReference type="EC" id="2.1.1.198"/>
    </reaction>
</comment>
<dbReference type="InterPro" id="IPR008189">
    <property type="entry name" value="rRNA_ssu_MeTfrase_I"/>
</dbReference>
<evidence type="ECO:0000313" key="9">
    <source>
        <dbReference type="Proteomes" id="UP000184088"/>
    </source>
</evidence>
<dbReference type="FunFam" id="3.40.1010.10:FF:000002">
    <property type="entry name" value="Ribosomal RNA small subunit methyltransferase I"/>
    <property type="match status" value="1"/>
</dbReference>
<organism evidence="8 9">
    <name type="scientific">Caldanaerobius fijiensis DSM 17918</name>
    <dbReference type="NCBI Taxonomy" id="1121256"/>
    <lineage>
        <taxon>Bacteria</taxon>
        <taxon>Bacillati</taxon>
        <taxon>Bacillota</taxon>
        <taxon>Clostridia</taxon>
        <taxon>Thermoanaerobacterales</taxon>
        <taxon>Thermoanaerobacteraceae</taxon>
        <taxon>Caldanaerobius</taxon>
    </lineage>
</organism>
<dbReference type="InterPro" id="IPR014777">
    <property type="entry name" value="4pyrrole_Mease_sub1"/>
</dbReference>
<dbReference type="STRING" id="1121256.SAMN02746089_00921"/>
<keyword evidence="2 6" id="KW-0698">rRNA processing</keyword>
<dbReference type="PIRSF" id="PIRSF005917">
    <property type="entry name" value="MTase_YraL"/>
    <property type="match status" value="1"/>
</dbReference>
<dbReference type="PROSITE" id="PS01296">
    <property type="entry name" value="RSMI"/>
    <property type="match status" value="1"/>
</dbReference>
<name>A0A1M4X1Z1_9THEO</name>
<evidence type="ECO:0000256" key="1">
    <source>
        <dbReference type="ARBA" id="ARBA00022490"/>
    </source>
</evidence>
<proteinExistence type="inferred from homology"/>
<keyword evidence="1 6" id="KW-0963">Cytoplasm</keyword>
<keyword evidence="5 6" id="KW-0949">S-adenosyl-L-methionine</keyword>
<dbReference type="AlphaFoldDB" id="A0A1M4X1Z1"/>
<keyword evidence="9" id="KW-1185">Reference proteome</keyword>
<dbReference type="Gene3D" id="3.30.950.10">
    <property type="entry name" value="Methyltransferase, Cobalt-precorrin-4 Transmethylase, Domain 2"/>
    <property type="match status" value="1"/>
</dbReference>
<evidence type="ECO:0000259" key="7">
    <source>
        <dbReference type="Pfam" id="PF00590"/>
    </source>
</evidence>
<comment type="function">
    <text evidence="6">Catalyzes the 2'-O-methylation of the ribose of cytidine 1402 (C1402) in 16S rRNA.</text>
</comment>
<dbReference type="InterPro" id="IPR000878">
    <property type="entry name" value="4pyrrol_Mease"/>
</dbReference>
<accession>A0A1M4X1Z1</accession>
<evidence type="ECO:0000313" key="8">
    <source>
        <dbReference type="EMBL" id="SHE87222.1"/>
    </source>
</evidence>
<evidence type="ECO:0000256" key="3">
    <source>
        <dbReference type="ARBA" id="ARBA00022603"/>
    </source>
</evidence>
<reference evidence="8 9" key="1">
    <citation type="submission" date="2016-11" db="EMBL/GenBank/DDBJ databases">
        <authorList>
            <person name="Jaros S."/>
            <person name="Januszkiewicz K."/>
            <person name="Wedrychowicz H."/>
        </authorList>
    </citation>
    <scope>NUCLEOTIDE SEQUENCE [LARGE SCALE GENOMIC DNA]</scope>
    <source>
        <strain evidence="8 9">DSM 17918</strain>
    </source>
</reference>
<dbReference type="Gene3D" id="3.40.1010.10">
    <property type="entry name" value="Cobalt-precorrin-4 Transmethylase, Domain 1"/>
    <property type="match status" value="1"/>
</dbReference>
<evidence type="ECO:0000256" key="4">
    <source>
        <dbReference type="ARBA" id="ARBA00022679"/>
    </source>
</evidence>
<dbReference type="InterPro" id="IPR014776">
    <property type="entry name" value="4pyrrole_Mease_sub2"/>
</dbReference>
<dbReference type="Pfam" id="PF00590">
    <property type="entry name" value="TP_methylase"/>
    <property type="match status" value="1"/>
</dbReference>
<dbReference type="PANTHER" id="PTHR46111">
    <property type="entry name" value="RIBOSOMAL RNA SMALL SUBUNIT METHYLTRANSFERASE I"/>
    <property type="match status" value="1"/>
</dbReference>
<dbReference type="InterPro" id="IPR018063">
    <property type="entry name" value="SAM_MeTrfase_RsmI_CS"/>
</dbReference>
<keyword evidence="3 6" id="KW-0489">Methyltransferase</keyword>
<dbReference type="SUPFAM" id="SSF53790">
    <property type="entry name" value="Tetrapyrrole methylase"/>
    <property type="match status" value="1"/>
</dbReference>
<dbReference type="CDD" id="cd11648">
    <property type="entry name" value="RsmI"/>
    <property type="match status" value="1"/>
</dbReference>
<dbReference type="GO" id="GO:0005737">
    <property type="term" value="C:cytoplasm"/>
    <property type="evidence" value="ECO:0007669"/>
    <property type="project" value="UniProtKB-SubCell"/>
</dbReference>
<dbReference type="EMBL" id="FQVH01000007">
    <property type="protein sequence ID" value="SHE87222.1"/>
    <property type="molecule type" value="Genomic_DNA"/>
</dbReference>
<dbReference type="PANTHER" id="PTHR46111:SF1">
    <property type="entry name" value="RIBOSOMAL RNA SMALL SUBUNIT METHYLTRANSFERASE I"/>
    <property type="match status" value="1"/>
</dbReference>
<feature type="domain" description="Tetrapyrrole methylase" evidence="7">
    <location>
        <begin position="7"/>
        <end position="205"/>
    </location>
</feature>
<gene>
    <name evidence="6" type="primary">rsmI</name>
    <name evidence="8" type="ORF">SAMN02746089_00921</name>
</gene>
<dbReference type="InterPro" id="IPR035996">
    <property type="entry name" value="4pyrrol_Methylase_sf"/>
</dbReference>
<dbReference type="OrthoDB" id="9809084at2"/>
<dbReference type="EC" id="2.1.1.198" evidence="6"/>
<dbReference type="RefSeq" id="WP_073342140.1">
    <property type="nucleotide sequence ID" value="NZ_FQVH01000007.1"/>
</dbReference>
<dbReference type="GO" id="GO:0070677">
    <property type="term" value="F:rRNA (cytosine-2'-O-)-methyltransferase activity"/>
    <property type="evidence" value="ECO:0007669"/>
    <property type="project" value="UniProtKB-UniRule"/>
</dbReference>
<comment type="subcellular location">
    <subcellularLocation>
        <location evidence="6">Cytoplasm</location>
    </subcellularLocation>
</comment>